<dbReference type="PANTHER" id="PTHR43153:SF1">
    <property type="entry name" value="ELECTRON TRANSFER FLAVOPROTEIN SUBUNIT ALPHA, MITOCHONDRIAL"/>
    <property type="match status" value="1"/>
</dbReference>
<dbReference type="InterPro" id="IPR033947">
    <property type="entry name" value="ETF_alpha_N"/>
</dbReference>
<dbReference type="CDD" id="cd01715">
    <property type="entry name" value="ETF_alpha"/>
    <property type="match status" value="1"/>
</dbReference>
<dbReference type="PANTHER" id="PTHR43153">
    <property type="entry name" value="ELECTRON TRANSFER FLAVOPROTEIN ALPHA"/>
    <property type="match status" value="1"/>
</dbReference>
<dbReference type="Pfam" id="PF01012">
    <property type="entry name" value="ETF"/>
    <property type="match status" value="1"/>
</dbReference>
<dbReference type="Gene3D" id="3.40.50.1220">
    <property type="entry name" value="TPP-binding domain"/>
    <property type="match status" value="1"/>
</dbReference>
<accession>A0A381WEE2</accession>
<dbReference type="InterPro" id="IPR014731">
    <property type="entry name" value="ETF_asu_C"/>
</dbReference>
<dbReference type="Pfam" id="PF00766">
    <property type="entry name" value="ETF_alpha"/>
    <property type="match status" value="1"/>
</dbReference>
<dbReference type="InterPro" id="IPR014729">
    <property type="entry name" value="Rossmann-like_a/b/a_fold"/>
</dbReference>
<evidence type="ECO:0000256" key="1">
    <source>
        <dbReference type="ARBA" id="ARBA00005817"/>
    </source>
</evidence>
<dbReference type="InterPro" id="IPR029035">
    <property type="entry name" value="DHS-like_NAD/FAD-binding_dom"/>
</dbReference>
<proteinExistence type="inferred from homology"/>
<dbReference type="Gene3D" id="3.40.50.620">
    <property type="entry name" value="HUPs"/>
    <property type="match status" value="1"/>
</dbReference>
<sequence length="329" mass="34956">MKDAVNILVLVECEQGLPSSVSLEVLGLARRLCDKLESNVVALALGNGLEKVGESLLTYGADQVYMVDAPIFTSYQADAWLPDVLNIIESNMPGVILLGHTTTGADLAPRIAFRLSTSVAMSCIDIRQQENKFTFTRPCYGGKAHEVSTFHSTQAVATIQPKTQDPISPNPKRKGPIICVKSVLDPKKVRTKIVKQVVEENNVDALVNAEIVVAGGGGMKGPEGFRLAHELASTLGGAVGASRVACDLGWCPASYQIGLSGQKVAPRIYFAIGISGTMQHIAGCSNSKVIIAINTDPDAPMFKVAKFGIIGDCHQVLTALTKAIKNIKS</sequence>
<organism evidence="3">
    <name type="scientific">marine metagenome</name>
    <dbReference type="NCBI Taxonomy" id="408172"/>
    <lineage>
        <taxon>unclassified sequences</taxon>
        <taxon>metagenomes</taxon>
        <taxon>ecological metagenomes</taxon>
    </lineage>
</organism>
<dbReference type="EMBL" id="UINC01011389">
    <property type="protein sequence ID" value="SVA50293.1"/>
    <property type="molecule type" value="Genomic_DNA"/>
</dbReference>
<dbReference type="SMART" id="SM00893">
    <property type="entry name" value="ETF"/>
    <property type="match status" value="1"/>
</dbReference>
<evidence type="ECO:0000313" key="3">
    <source>
        <dbReference type="EMBL" id="SVA50293.1"/>
    </source>
</evidence>
<dbReference type="GO" id="GO:0033539">
    <property type="term" value="P:fatty acid beta-oxidation using acyl-CoA dehydrogenase"/>
    <property type="evidence" value="ECO:0007669"/>
    <property type="project" value="TreeGrafter"/>
</dbReference>
<dbReference type="InterPro" id="IPR014730">
    <property type="entry name" value="ETF_a/b_N"/>
</dbReference>
<dbReference type="GO" id="GO:0009055">
    <property type="term" value="F:electron transfer activity"/>
    <property type="evidence" value="ECO:0007669"/>
    <property type="project" value="InterPro"/>
</dbReference>
<dbReference type="GO" id="GO:0050660">
    <property type="term" value="F:flavin adenine dinucleotide binding"/>
    <property type="evidence" value="ECO:0007669"/>
    <property type="project" value="InterPro"/>
</dbReference>
<comment type="similarity">
    <text evidence="1">Belongs to the ETF alpha-subunit/FixB family.</text>
</comment>
<dbReference type="AlphaFoldDB" id="A0A381WEE2"/>
<protein>
    <recommendedName>
        <fullName evidence="2">Electron transfer flavoprotein alpha/beta-subunit N-terminal domain-containing protein</fullName>
    </recommendedName>
</protein>
<dbReference type="SUPFAM" id="SSF52467">
    <property type="entry name" value="DHS-like NAD/FAD-binding domain"/>
    <property type="match status" value="1"/>
</dbReference>
<name>A0A381WEE2_9ZZZZ</name>
<feature type="domain" description="Electron transfer flavoprotein alpha/beta-subunit N-terminal" evidence="2">
    <location>
        <begin position="7"/>
        <end position="199"/>
    </location>
</feature>
<reference evidence="3" key="1">
    <citation type="submission" date="2018-05" db="EMBL/GenBank/DDBJ databases">
        <authorList>
            <person name="Lanie J.A."/>
            <person name="Ng W.-L."/>
            <person name="Kazmierczak K.M."/>
            <person name="Andrzejewski T.M."/>
            <person name="Davidsen T.M."/>
            <person name="Wayne K.J."/>
            <person name="Tettelin H."/>
            <person name="Glass J.I."/>
            <person name="Rusch D."/>
            <person name="Podicherti R."/>
            <person name="Tsui H.-C.T."/>
            <person name="Winkler M.E."/>
        </authorList>
    </citation>
    <scope>NUCLEOTIDE SEQUENCE</scope>
</reference>
<dbReference type="PIRSF" id="PIRSF000089">
    <property type="entry name" value="Electra_flavoP_a"/>
    <property type="match status" value="1"/>
</dbReference>
<evidence type="ECO:0000259" key="2">
    <source>
        <dbReference type="SMART" id="SM00893"/>
    </source>
</evidence>
<gene>
    <name evidence="3" type="ORF">METZ01_LOCUS103147</name>
</gene>
<dbReference type="SUPFAM" id="SSF52402">
    <property type="entry name" value="Adenine nucleotide alpha hydrolases-like"/>
    <property type="match status" value="1"/>
</dbReference>
<dbReference type="InterPro" id="IPR001308">
    <property type="entry name" value="ETF_a/FixB"/>
</dbReference>